<evidence type="ECO:0000313" key="1">
    <source>
        <dbReference type="EMBL" id="KAF3526868.1"/>
    </source>
</evidence>
<organism evidence="1 2">
    <name type="scientific">Brassica cretica</name>
    <name type="common">Mustard</name>
    <dbReference type="NCBI Taxonomy" id="69181"/>
    <lineage>
        <taxon>Eukaryota</taxon>
        <taxon>Viridiplantae</taxon>
        <taxon>Streptophyta</taxon>
        <taxon>Embryophyta</taxon>
        <taxon>Tracheophyta</taxon>
        <taxon>Spermatophyta</taxon>
        <taxon>Magnoliopsida</taxon>
        <taxon>eudicotyledons</taxon>
        <taxon>Gunneridae</taxon>
        <taxon>Pentapetalae</taxon>
        <taxon>rosids</taxon>
        <taxon>malvids</taxon>
        <taxon>Brassicales</taxon>
        <taxon>Brassicaceae</taxon>
        <taxon>Brassiceae</taxon>
        <taxon>Brassica</taxon>
    </lineage>
</organism>
<accession>A0A8S9PZX6</accession>
<dbReference type="AlphaFoldDB" id="A0A8S9PZX6"/>
<comment type="caution">
    <text evidence="1">The sequence shown here is derived from an EMBL/GenBank/DDBJ whole genome shotgun (WGS) entry which is preliminary data.</text>
</comment>
<dbReference type="EMBL" id="QGKX02001347">
    <property type="protein sequence ID" value="KAF3526868.1"/>
    <property type="molecule type" value="Genomic_DNA"/>
</dbReference>
<gene>
    <name evidence="1" type="ORF">F2Q69_00047393</name>
</gene>
<name>A0A8S9PZX6_BRACR</name>
<reference evidence="1" key="1">
    <citation type="submission" date="2019-12" db="EMBL/GenBank/DDBJ databases">
        <title>Genome sequencing and annotation of Brassica cretica.</title>
        <authorList>
            <person name="Studholme D.J."/>
            <person name="Sarris P."/>
        </authorList>
    </citation>
    <scope>NUCLEOTIDE SEQUENCE</scope>
    <source>
        <strain evidence="1">PFS-109/04</strain>
        <tissue evidence="1">Leaf</tissue>
    </source>
</reference>
<proteinExistence type="predicted"/>
<protein>
    <submittedName>
        <fullName evidence="1">Uncharacterized protein</fullName>
    </submittedName>
</protein>
<dbReference type="Proteomes" id="UP000712600">
    <property type="component" value="Unassembled WGS sequence"/>
</dbReference>
<sequence>MRIQTRTQRRTFLRPYRSLGSEWRVGLSSVARVSARSLRSDRAACVLGRYVTTELCACSVAT</sequence>
<evidence type="ECO:0000313" key="2">
    <source>
        <dbReference type="Proteomes" id="UP000712600"/>
    </source>
</evidence>